<evidence type="ECO:0000256" key="2">
    <source>
        <dbReference type="ARBA" id="ARBA00009948"/>
    </source>
</evidence>
<keyword evidence="5" id="KW-0028">Amino-acid biosynthesis</keyword>
<dbReference type="EMBL" id="UINC01001710">
    <property type="protein sequence ID" value="SUZ87118.1"/>
    <property type="molecule type" value="Genomic_DNA"/>
</dbReference>
<dbReference type="InterPro" id="IPR036968">
    <property type="entry name" value="Enolpyruvate_Tfrase_sf"/>
</dbReference>
<evidence type="ECO:0000256" key="3">
    <source>
        <dbReference type="ARBA" id="ARBA00012450"/>
    </source>
</evidence>
<dbReference type="GO" id="GO:0003866">
    <property type="term" value="F:3-phosphoshikimate 1-carboxyvinyltransferase activity"/>
    <property type="evidence" value="ECO:0007669"/>
    <property type="project" value="UniProtKB-EC"/>
</dbReference>
<evidence type="ECO:0000256" key="1">
    <source>
        <dbReference type="ARBA" id="ARBA00004811"/>
    </source>
</evidence>
<dbReference type="InterPro" id="IPR001986">
    <property type="entry name" value="Enolpyruvate_Tfrase_dom"/>
</dbReference>
<dbReference type="UniPathway" id="UPA00053">
    <property type="reaction ID" value="UER00089"/>
</dbReference>
<dbReference type="Gene3D" id="3.65.10.10">
    <property type="entry name" value="Enolpyruvate transferase domain"/>
    <property type="match status" value="2"/>
</dbReference>
<sequence>MNLSTITVLPVNCVRGTIACPGDKSVSHRYAMLAALSEGQTIVENFAPGVDCATTLECLTSLGVHITSDSAESSGQLSRLKIDGCGLGNLSQPAHPLDARNSGTTMRLLAGILAGHSFECTLTGDESLQTRPMRRIIDPLVSMGAQVTSNNNCAPLTITGGRLRGITWTPNVPSAQIKSAILLAGLHASGKTTVCETVSTRDHTEQALEAFGVRVERGENWVAVEPGGTLRGCQLQVPGDISSAAVWATAAAALAHSEIELTNVGLNPTRTGILDILRRAGAIVKSEIKNTLAGEPTGSIYVRYDKLRPVIITPAEVPYVIDELPILAALATHRGGGIKVTGAQELRFKESNRITALVAGLNTLGAEVRELPDGFEVESTKALVGGTVDAAGDHRLVMAFTLAALGASNPCTILGAQIVDVSYPHFFETLETVRS</sequence>
<evidence type="ECO:0000256" key="4">
    <source>
        <dbReference type="ARBA" id="ARBA00022490"/>
    </source>
</evidence>
<dbReference type="GO" id="GO:0008652">
    <property type="term" value="P:amino acid biosynthetic process"/>
    <property type="evidence" value="ECO:0007669"/>
    <property type="project" value="UniProtKB-KW"/>
</dbReference>
<dbReference type="Pfam" id="PF00275">
    <property type="entry name" value="EPSP_synthase"/>
    <property type="match status" value="1"/>
</dbReference>
<accession>A0A381R8A6</accession>
<proteinExistence type="inferred from homology"/>
<protein>
    <recommendedName>
        <fullName evidence="3">3-phosphoshikimate 1-carboxyvinyltransferase</fullName>
        <ecNumber evidence="3">2.5.1.19</ecNumber>
    </recommendedName>
</protein>
<dbReference type="FunFam" id="3.65.10.10:FF:000005">
    <property type="entry name" value="3-phosphoshikimate 1-carboxyvinyltransferase"/>
    <property type="match status" value="1"/>
</dbReference>
<dbReference type="HAMAP" id="MF_00210">
    <property type="entry name" value="EPSP_synth"/>
    <property type="match status" value="1"/>
</dbReference>
<keyword evidence="7" id="KW-0057">Aromatic amino acid biosynthesis</keyword>
<evidence type="ECO:0000313" key="10">
    <source>
        <dbReference type="EMBL" id="SUZ87118.1"/>
    </source>
</evidence>
<dbReference type="PROSITE" id="PS00885">
    <property type="entry name" value="EPSP_SYNTHASE_2"/>
    <property type="match status" value="1"/>
</dbReference>
<evidence type="ECO:0000256" key="5">
    <source>
        <dbReference type="ARBA" id="ARBA00022605"/>
    </source>
</evidence>
<name>A0A381R8A6_9ZZZZ</name>
<gene>
    <name evidence="10" type="ORF">METZ01_LOCUS39972</name>
</gene>
<dbReference type="PIRSF" id="PIRSF000505">
    <property type="entry name" value="EPSPS"/>
    <property type="match status" value="1"/>
</dbReference>
<dbReference type="SUPFAM" id="SSF55205">
    <property type="entry name" value="EPT/RTPC-like"/>
    <property type="match status" value="1"/>
</dbReference>
<evidence type="ECO:0000256" key="6">
    <source>
        <dbReference type="ARBA" id="ARBA00022679"/>
    </source>
</evidence>
<dbReference type="GO" id="GO:0009073">
    <property type="term" value="P:aromatic amino acid family biosynthetic process"/>
    <property type="evidence" value="ECO:0007669"/>
    <property type="project" value="UniProtKB-KW"/>
</dbReference>
<keyword evidence="6" id="KW-0808">Transferase</keyword>
<evidence type="ECO:0000256" key="8">
    <source>
        <dbReference type="ARBA" id="ARBA00044633"/>
    </source>
</evidence>
<comment type="similarity">
    <text evidence="2">Belongs to the EPSP synthase family.</text>
</comment>
<organism evidence="10">
    <name type="scientific">marine metagenome</name>
    <dbReference type="NCBI Taxonomy" id="408172"/>
    <lineage>
        <taxon>unclassified sequences</taxon>
        <taxon>metagenomes</taxon>
        <taxon>ecological metagenomes</taxon>
    </lineage>
</organism>
<dbReference type="EC" id="2.5.1.19" evidence="3"/>
<keyword evidence="4" id="KW-0963">Cytoplasm</keyword>
<dbReference type="CDD" id="cd01556">
    <property type="entry name" value="EPSP_synthase"/>
    <property type="match status" value="1"/>
</dbReference>
<reference evidence="10" key="1">
    <citation type="submission" date="2018-05" db="EMBL/GenBank/DDBJ databases">
        <authorList>
            <person name="Lanie J.A."/>
            <person name="Ng W.-L."/>
            <person name="Kazmierczak K.M."/>
            <person name="Andrzejewski T.M."/>
            <person name="Davidsen T.M."/>
            <person name="Wayne K.J."/>
            <person name="Tettelin H."/>
            <person name="Glass J.I."/>
            <person name="Rusch D."/>
            <person name="Podicherti R."/>
            <person name="Tsui H.-C.T."/>
            <person name="Winkler M.E."/>
        </authorList>
    </citation>
    <scope>NUCLEOTIDE SEQUENCE</scope>
</reference>
<dbReference type="GO" id="GO:0009423">
    <property type="term" value="P:chorismate biosynthetic process"/>
    <property type="evidence" value="ECO:0007669"/>
    <property type="project" value="UniProtKB-UniPathway"/>
</dbReference>
<evidence type="ECO:0000256" key="7">
    <source>
        <dbReference type="ARBA" id="ARBA00023141"/>
    </source>
</evidence>
<comment type="pathway">
    <text evidence="1">Metabolic intermediate biosynthesis; chorismate biosynthesis; chorismate from D-erythrose 4-phosphate and phosphoenolpyruvate: step 6/7.</text>
</comment>
<dbReference type="PANTHER" id="PTHR21090">
    <property type="entry name" value="AROM/DEHYDROQUINATE SYNTHASE"/>
    <property type="match status" value="1"/>
</dbReference>
<feature type="domain" description="Enolpyruvate transferase" evidence="9">
    <location>
        <begin position="12"/>
        <end position="430"/>
    </location>
</feature>
<dbReference type="InterPro" id="IPR013792">
    <property type="entry name" value="RNA3'P_cycl/enolpyr_Trfase_a/b"/>
</dbReference>
<dbReference type="AlphaFoldDB" id="A0A381R8A6"/>
<dbReference type="InterPro" id="IPR023193">
    <property type="entry name" value="EPSP_synthase_CS"/>
</dbReference>
<comment type="catalytic activity">
    <reaction evidence="8">
        <text>3-phosphoshikimate + phosphoenolpyruvate = 5-O-(1-carboxyvinyl)-3-phosphoshikimate + phosphate</text>
        <dbReference type="Rhea" id="RHEA:21256"/>
        <dbReference type="ChEBI" id="CHEBI:43474"/>
        <dbReference type="ChEBI" id="CHEBI:57701"/>
        <dbReference type="ChEBI" id="CHEBI:58702"/>
        <dbReference type="ChEBI" id="CHEBI:145989"/>
        <dbReference type="EC" id="2.5.1.19"/>
    </reaction>
    <physiologicalReaction direction="left-to-right" evidence="8">
        <dbReference type="Rhea" id="RHEA:21257"/>
    </physiologicalReaction>
</comment>
<evidence type="ECO:0000259" key="9">
    <source>
        <dbReference type="Pfam" id="PF00275"/>
    </source>
</evidence>
<dbReference type="InterPro" id="IPR006264">
    <property type="entry name" value="EPSP_synthase"/>
</dbReference>
<dbReference type="NCBIfam" id="TIGR01356">
    <property type="entry name" value="aroA"/>
    <property type="match status" value="1"/>
</dbReference>
<dbReference type="PANTHER" id="PTHR21090:SF5">
    <property type="entry name" value="PENTAFUNCTIONAL AROM POLYPEPTIDE"/>
    <property type="match status" value="1"/>
</dbReference>